<protein>
    <submittedName>
        <fullName evidence="2">Uncharacterized protein</fullName>
    </submittedName>
</protein>
<dbReference type="RefSeq" id="WP_278021639.1">
    <property type="nucleotide sequence ID" value="NZ_BAABDT010000005.1"/>
</dbReference>
<gene>
    <name evidence="2" type="ORF">GCM10022422_24620</name>
</gene>
<comment type="caution">
    <text evidence="2">The sequence shown here is derived from an EMBL/GenBank/DDBJ whole genome shotgun (WGS) entry which is preliminary data.</text>
</comment>
<sequence>MAKQKSNLNWYFIFTGILILYLSLSYNLTSKKTELQEIRVELKNDIASAKGRGTSDYKIWTKTFENRFNILNASVSKEKQDVVSNLKQGQKVDLLIKSSDFKKLSEGKEDVTVIGLSLNGNSLMTQDEFYHNRELYKIRQRTTAFFLAFMLFLNGLAKIPQKVNYIIIGVFIAVIIIMRFFEIGIY</sequence>
<keyword evidence="1" id="KW-0812">Transmembrane</keyword>
<dbReference type="Proteomes" id="UP001501367">
    <property type="component" value="Unassembled WGS sequence"/>
</dbReference>
<dbReference type="EMBL" id="BAABDT010000005">
    <property type="protein sequence ID" value="GAA3740158.1"/>
    <property type="molecule type" value="Genomic_DNA"/>
</dbReference>
<accession>A0ABP7FKZ4</accession>
<proteinExistence type="predicted"/>
<evidence type="ECO:0000313" key="3">
    <source>
        <dbReference type="Proteomes" id="UP001501367"/>
    </source>
</evidence>
<keyword evidence="3" id="KW-1185">Reference proteome</keyword>
<organism evidence="2 3">
    <name type="scientific">Flavobacterium ginsengisoli</name>
    <dbReference type="NCBI Taxonomy" id="871694"/>
    <lineage>
        <taxon>Bacteria</taxon>
        <taxon>Pseudomonadati</taxon>
        <taxon>Bacteroidota</taxon>
        <taxon>Flavobacteriia</taxon>
        <taxon>Flavobacteriales</taxon>
        <taxon>Flavobacteriaceae</taxon>
        <taxon>Flavobacterium</taxon>
    </lineage>
</organism>
<name>A0ABP7FKZ4_9FLAO</name>
<reference evidence="3" key="1">
    <citation type="journal article" date="2019" name="Int. J. Syst. Evol. Microbiol.">
        <title>The Global Catalogue of Microorganisms (GCM) 10K type strain sequencing project: providing services to taxonomists for standard genome sequencing and annotation.</title>
        <authorList>
            <consortium name="The Broad Institute Genomics Platform"/>
            <consortium name="The Broad Institute Genome Sequencing Center for Infectious Disease"/>
            <person name="Wu L."/>
            <person name="Ma J."/>
        </authorList>
    </citation>
    <scope>NUCLEOTIDE SEQUENCE [LARGE SCALE GENOMIC DNA]</scope>
    <source>
        <strain evidence="3">JCM 17336</strain>
    </source>
</reference>
<keyword evidence="1" id="KW-1133">Transmembrane helix</keyword>
<feature type="transmembrane region" description="Helical" evidence="1">
    <location>
        <begin position="12"/>
        <end position="29"/>
    </location>
</feature>
<feature type="transmembrane region" description="Helical" evidence="1">
    <location>
        <begin position="163"/>
        <end position="181"/>
    </location>
</feature>
<evidence type="ECO:0000256" key="1">
    <source>
        <dbReference type="SAM" id="Phobius"/>
    </source>
</evidence>
<feature type="transmembrane region" description="Helical" evidence="1">
    <location>
        <begin position="141"/>
        <end position="157"/>
    </location>
</feature>
<evidence type="ECO:0000313" key="2">
    <source>
        <dbReference type="EMBL" id="GAA3740158.1"/>
    </source>
</evidence>
<keyword evidence="1" id="KW-0472">Membrane</keyword>